<organism evidence="4">
    <name type="scientific">Kitasatospora camelliae</name>
    <dbReference type="NCBI Taxonomy" id="3156397"/>
    <lineage>
        <taxon>Bacteria</taxon>
        <taxon>Bacillati</taxon>
        <taxon>Actinomycetota</taxon>
        <taxon>Actinomycetes</taxon>
        <taxon>Kitasatosporales</taxon>
        <taxon>Streptomycetaceae</taxon>
        <taxon>Kitasatospora</taxon>
    </lineage>
</organism>
<sequence>MRSRVLCGVAAAVALLATGCGSDGGATSGATSGDASPAAPTAPAAAAAFPVKVTDCAGKETVFDAAPKKIVTSNASSLEMLLQLGVGDRVIGTGFPPGKGSLPAAVADQGAKVPVLGDMVIPKEKLLGSGADLYVETFADMGGMGGGMGSTPTDQEYRAAGIKRVFLHSTACAAMAQGPQQDLSGVEADIMRLGQVTGTSAKADELVAGMEKTAGAVKTAVAGIAADKRPGYFFFDFDAGTKQPIAVCGKQVANAVITLAGARNVFADCDGDFKPVSWEEVVGRNPDWIQLGVRNKGSEAENTKAFDEAEKFLREFPATKGLKAVQEGHFLRIGSEVTTIAGTRNADTVQQIARTVHPDLVKDGQ</sequence>
<dbReference type="PANTHER" id="PTHR30535">
    <property type="entry name" value="VITAMIN B12-BINDING PROTEIN"/>
    <property type="match status" value="1"/>
</dbReference>
<dbReference type="RefSeq" id="WP_354637462.1">
    <property type="nucleotide sequence ID" value="NZ_CP159872.1"/>
</dbReference>
<dbReference type="KEGG" id="kcm:ABWK59_01825"/>
<dbReference type="PANTHER" id="PTHR30535:SF7">
    <property type="entry name" value="IRON(III) DICITRATE-BINDING PROTEIN"/>
    <property type="match status" value="1"/>
</dbReference>
<evidence type="ECO:0000313" key="4">
    <source>
        <dbReference type="EMBL" id="XCM77762.1"/>
    </source>
</evidence>
<dbReference type="PROSITE" id="PS51257">
    <property type="entry name" value="PROKAR_LIPOPROTEIN"/>
    <property type="match status" value="1"/>
</dbReference>
<dbReference type="InterPro" id="IPR002491">
    <property type="entry name" value="ABC_transptr_periplasmic_BD"/>
</dbReference>
<evidence type="ECO:0000259" key="3">
    <source>
        <dbReference type="PROSITE" id="PS50983"/>
    </source>
</evidence>
<dbReference type="SUPFAM" id="SSF53807">
    <property type="entry name" value="Helical backbone' metal receptor"/>
    <property type="match status" value="1"/>
</dbReference>
<proteinExistence type="inferred from homology"/>
<feature type="chain" id="PRO_5043482113" evidence="2">
    <location>
        <begin position="23"/>
        <end position="365"/>
    </location>
</feature>
<keyword evidence="2" id="KW-0732">Signal</keyword>
<comment type="similarity">
    <text evidence="1">Belongs to the bacterial solute-binding protein 8 family.</text>
</comment>
<evidence type="ECO:0000256" key="1">
    <source>
        <dbReference type="ARBA" id="ARBA00008814"/>
    </source>
</evidence>
<accession>A0AAU8JRI0</accession>
<dbReference type="Pfam" id="PF01497">
    <property type="entry name" value="Peripla_BP_2"/>
    <property type="match status" value="1"/>
</dbReference>
<dbReference type="AlphaFoldDB" id="A0AAU8JRI0"/>
<reference evidence="4" key="1">
    <citation type="submission" date="2024-06" db="EMBL/GenBank/DDBJ databases">
        <title>The genome sequences of Kitasatospora sp. strain HUAS MG31.</title>
        <authorList>
            <person name="Mo P."/>
        </authorList>
    </citation>
    <scope>NUCLEOTIDE SEQUENCE</scope>
    <source>
        <strain evidence="4">HUAS MG31</strain>
    </source>
</reference>
<dbReference type="Gene3D" id="3.40.50.1980">
    <property type="entry name" value="Nitrogenase molybdenum iron protein domain"/>
    <property type="match status" value="2"/>
</dbReference>
<gene>
    <name evidence="4" type="ORF">ABWK59_01825</name>
</gene>
<protein>
    <submittedName>
        <fullName evidence="4">ABC transporter substrate-binding protein</fullName>
    </submittedName>
</protein>
<feature type="signal peptide" evidence="2">
    <location>
        <begin position="1"/>
        <end position="22"/>
    </location>
</feature>
<dbReference type="InterPro" id="IPR050902">
    <property type="entry name" value="ABC_Transporter_SBP"/>
</dbReference>
<dbReference type="PROSITE" id="PS50983">
    <property type="entry name" value="FE_B12_PBP"/>
    <property type="match status" value="1"/>
</dbReference>
<dbReference type="EMBL" id="CP159872">
    <property type="protein sequence ID" value="XCM77762.1"/>
    <property type="molecule type" value="Genomic_DNA"/>
</dbReference>
<name>A0AAU8JRI0_9ACTN</name>
<feature type="domain" description="Fe/B12 periplasmic-binding" evidence="3">
    <location>
        <begin position="69"/>
        <end position="360"/>
    </location>
</feature>
<evidence type="ECO:0000256" key="2">
    <source>
        <dbReference type="SAM" id="SignalP"/>
    </source>
</evidence>